<keyword evidence="3" id="KW-1185">Reference proteome</keyword>
<proteinExistence type="predicted"/>
<feature type="compositionally biased region" description="Basic and acidic residues" evidence="1">
    <location>
        <begin position="254"/>
        <end position="270"/>
    </location>
</feature>
<feature type="compositionally biased region" description="Polar residues" evidence="1">
    <location>
        <begin position="357"/>
        <end position="367"/>
    </location>
</feature>
<feature type="region of interest" description="Disordered" evidence="1">
    <location>
        <begin position="149"/>
        <end position="179"/>
    </location>
</feature>
<feature type="region of interest" description="Disordered" evidence="1">
    <location>
        <begin position="347"/>
        <end position="369"/>
    </location>
</feature>
<feature type="compositionally biased region" description="Polar residues" evidence="1">
    <location>
        <begin position="169"/>
        <end position="179"/>
    </location>
</feature>
<reference evidence="2 3" key="1">
    <citation type="submission" date="2016-05" db="EMBL/GenBank/DDBJ databases">
        <title>Comparative analysis of secretome profiles of manganese(II)-oxidizing ascomycete fungi.</title>
        <authorList>
            <consortium name="DOE Joint Genome Institute"/>
            <person name="Zeiner C.A."/>
            <person name="Purvine S.O."/>
            <person name="Zink E.M."/>
            <person name="Wu S."/>
            <person name="Pasa-Tolic L."/>
            <person name="Chaput D.L."/>
            <person name="Haridas S."/>
            <person name="Grigoriev I.V."/>
            <person name="Santelli C.M."/>
            <person name="Hansel C.M."/>
        </authorList>
    </citation>
    <scope>NUCLEOTIDE SEQUENCE [LARGE SCALE GENOMIC DNA]</scope>
    <source>
        <strain evidence="2 3">AP3s5-JAC2a</strain>
    </source>
</reference>
<dbReference type="Proteomes" id="UP000077069">
    <property type="component" value="Unassembled WGS sequence"/>
</dbReference>
<evidence type="ECO:0000256" key="1">
    <source>
        <dbReference type="SAM" id="MobiDB-lite"/>
    </source>
</evidence>
<feature type="region of interest" description="Disordered" evidence="1">
    <location>
        <begin position="199"/>
        <end position="319"/>
    </location>
</feature>
<evidence type="ECO:0000313" key="3">
    <source>
        <dbReference type="Proteomes" id="UP000077069"/>
    </source>
</evidence>
<protein>
    <submittedName>
        <fullName evidence="2">Uncharacterized protein</fullName>
    </submittedName>
</protein>
<dbReference type="RefSeq" id="XP_018028895.1">
    <property type="nucleotide sequence ID" value="XM_018183947.1"/>
</dbReference>
<sequence length="493" mass="54926">MEISAKPPPMLGQEGREHGLTEEALVRRLDDATRLRPSALQPAAERYWVDDWSFEVRKLSMSRRHLALCDEPTRDRDQLTKHGTLDIISPPPAALQALAPYECGLPRSVNALLKPPSQCGSLSGCDACCRGRVCQCVCSPRCVQPPLAAERSFSSPPRLTATRPVPDPDSNTAPVQHRTPSWNVEWAKLSDCPVAVRGWRQRGTSPGDEEHNPPQNKKSGPKRMHRTSSTLEGHRHRSPADGFPHKRLSLRLVNRGDEPERVDPPDEASRHPRAQSRCTVSNKPAKDNGASSPKRKRFRILNKRDKSKPSAYPDDDDEDLTMVLDKAPSQRKHELVARMMRLKKCGWKPKPIRGGAATSSPLTSHSRPPTPTALVLDAFSKRAEITVDAFLATLAKIPPAAQKTFADIQLQFAPALDHIDVQALRDMSFDEKAKLLSGMDLDLDVHPRGERDIALLELYIGEGWAADMARNPETYPPLVYQRLYCFARDKVDA</sequence>
<accession>A0A177BW19</accession>
<dbReference type="AlphaFoldDB" id="A0A177BW19"/>
<organism evidence="2 3">
    <name type="scientific">Paraphaeosphaeria sporulosa</name>
    <dbReference type="NCBI Taxonomy" id="1460663"/>
    <lineage>
        <taxon>Eukaryota</taxon>
        <taxon>Fungi</taxon>
        <taxon>Dikarya</taxon>
        <taxon>Ascomycota</taxon>
        <taxon>Pezizomycotina</taxon>
        <taxon>Dothideomycetes</taxon>
        <taxon>Pleosporomycetidae</taxon>
        <taxon>Pleosporales</taxon>
        <taxon>Massarineae</taxon>
        <taxon>Didymosphaeriaceae</taxon>
        <taxon>Paraphaeosphaeria</taxon>
    </lineage>
</organism>
<dbReference type="GeneID" id="28767433"/>
<gene>
    <name evidence="2" type="ORF">CC84DRAFT_1238526</name>
</gene>
<evidence type="ECO:0000313" key="2">
    <source>
        <dbReference type="EMBL" id="OAF98529.1"/>
    </source>
</evidence>
<dbReference type="EMBL" id="KV441568">
    <property type="protein sequence ID" value="OAF98529.1"/>
    <property type="molecule type" value="Genomic_DNA"/>
</dbReference>
<dbReference type="InParanoid" id="A0A177BW19"/>
<name>A0A177BW19_9PLEO</name>